<feature type="compositionally biased region" description="Low complexity" evidence="1">
    <location>
        <begin position="421"/>
        <end position="439"/>
    </location>
</feature>
<dbReference type="InterPro" id="IPR006311">
    <property type="entry name" value="TAT_signal"/>
</dbReference>
<feature type="region of interest" description="Disordered" evidence="1">
    <location>
        <begin position="315"/>
        <end position="439"/>
    </location>
</feature>
<sequence length="439" mass="47843">MADARPRPSTAPHIDRRTALLGTGTVVAGAVLAAAIPAPPAAADVLPTYRFVREALDTSSLAYNPTGELIFPCLRGTAGRLTDAPGRFLLYYAPHDAPGGICLAYADSPEGPFTEHPGNPIVSRVWSPHYSVSHVSSPHVMWNAEHREMWLYFHGENRTTRLARSRDGVRFTYQGVVLDTSMIPGTTETSYARVFEHRLPDRGARYVMVFMRNGTNDHRDIGWGWSADGIDFDFARDPLVRHTDVGVSNLSGPHLVVRGGRTLVVYHTDRGDIRATEVGADFSLRRHLGTVHTPMQGAARLRPLRRAVLRLRRRGAVHVLRGGPPPGRHHRHRTRRLNTPAPRPVGAPERDASDRSPTTGLSRAPTPREHYGITPGRVRPAPAPPGRRPGSAGGPRGAAAIRRRGSPGRPRRRRRPGARSGGPRPASGRPATPPRAAAS</sequence>
<dbReference type="Proteomes" id="UP000237846">
    <property type="component" value="Unassembled WGS sequence"/>
</dbReference>
<dbReference type="EMBL" id="PVZC01000007">
    <property type="protein sequence ID" value="PRX96606.1"/>
    <property type="molecule type" value="Genomic_DNA"/>
</dbReference>
<dbReference type="InterPro" id="IPR023296">
    <property type="entry name" value="Glyco_hydro_beta-prop_sf"/>
</dbReference>
<dbReference type="Gene3D" id="2.115.10.20">
    <property type="entry name" value="Glycosyl hydrolase domain, family 43"/>
    <property type="match status" value="2"/>
</dbReference>
<feature type="compositionally biased region" description="Basic residues" evidence="1">
    <location>
        <begin position="327"/>
        <end position="336"/>
    </location>
</feature>
<evidence type="ECO:0000256" key="1">
    <source>
        <dbReference type="SAM" id="MobiDB-lite"/>
    </source>
</evidence>
<proteinExistence type="predicted"/>
<protein>
    <submittedName>
        <fullName evidence="2">Uncharacterized protein</fullName>
    </submittedName>
</protein>
<name>A0A2T0PYI6_9ACTN</name>
<reference evidence="2 3" key="1">
    <citation type="submission" date="2018-03" db="EMBL/GenBank/DDBJ databases">
        <title>Genomic Encyclopedia of Archaeal and Bacterial Type Strains, Phase II (KMG-II): from individual species to whole genera.</title>
        <authorList>
            <person name="Goeker M."/>
        </authorList>
    </citation>
    <scope>NUCLEOTIDE SEQUENCE [LARGE SCALE GENOMIC DNA]</scope>
    <source>
        <strain evidence="2 3">DSM 45601</strain>
    </source>
</reference>
<accession>A0A2T0PYI6</accession>
<comment type="caution">
    <text evidence="2">The sequence shown here is derived from an EMBL/GenBank/DDBJ whole genome shotgun (WGS) entry which is preliminary data.</text>
</comment>
<dbReference type="SUPFAM" id="SSF75005">
    <property type="entry name" value="Arabinanase/levansucrase/invertase"/>
    <property type="match status" value="1"/>
</dbReference>
<feature type="compositionally biased region" description="Basic residues" evidence="1">
    <location>
        <begin position="401"/>
        <end position="417"/>
    </location>
</feature>
<keyword evidence="3" id="KW-1185">Reference proteome</keyword>
<organism evidence="2 3">
    <name type="scientific">Allonocardiopsis opalescens</name>
    <dbReference type="NCBI Taxonomy" id="1144618"/>
    <lineage>
        <taxon>Bacteria</taxon>
        <taxon>Bacillati</taxon>
        <taxon>Actinomycetota</taxon>
        <taxon>Actinomycetes</taxon>
        <taxon>Streptosporangiales</taxon>
        <taxon>Allonocardiopsis</taxon>
    </lineage>
</organism>
<evidence type="ECO:0000313" key="3">
    <source>
        <dbReference type="Proteomes" id="UP000237846"/>
    </source>
</evidence>
<dbReference type="AlphaFoldDB" id="A0A2T0PYI6"/>
<gene>
    <name evidence="2" type="ORF">CLV72_107129</name>
</gene>
<evidence type="ECO:0000313" key="2">
    <source>
        <dbReference type="EMBL" id="PRX96606.1"/>
    </source>
</evidence>
<dbReference type="PROSITE" id="PS51318">
    <property type="entry name" value="TAT"/>
    <property type="match status" value="1"/>
</dbReference>